<dbReference type="Pfam" id="PF09212">
    <property type="entry name" value="CBM27"/>
    <property type="match status" value="1"/>
</dbReference>
<feature type="region of interest" description="Disordered" evidence="5">
    <location>
        <begin position="1200"/>
        <end position="1265"/>
    </location>
</feature>
<keyword evidence="2 4" id="KW-0378">Hydrolase</keyword>
<sequence length="1297" mass="144072">MNTIKKTAYILITFTLIFSILPHTKMVVGLSANEQSLNLVDPQVNDQTKALFSYFQNISGEHVLFGQQHAIDEGLTLTNDPPRTASEQSEILHSVGDYPAIFGWDTLSIDGDEKPGVEGDVEQSIQNLAASMEKAHELGGVIALSMHPKNFATGGRYNDTSGNTVPNILPGGSYNDDFNTWLDNIAELAHSVKDESGNAIPIIFRPFHEQTGGWFWWGAHQTTPEEYKALFRYTVEYLRDKRGVHNFLYAFSPGAGPAGDMERYLETYPGDEYVDILGIDNYDDKSNAGSENWLNGLVEDLAMLVDLAEERGKIAALTEYGYSASGINETGNTLDWYTRVLNAIKNDSKASKIAYMQTWANFGWPNNMFVPYKDIHGDLGGDHELLPDFQAFKDDAYSAFREDVQGTIYTETHKNKSVAPEKPIAHIASPVSGTTITDSSTKLRVRVLHDNPQQVTYTVEGSDQEHSLTFDSDSNYYVADWIPTADKNGTATNLTFKVIHQDGSIYEDTVKVFVKADRLPSKIYTFDDNIDGIKTNGTHPETNTLSFEHATLEDDGKLKFQIEGMDTSETWQELKLELTDLTADDLQDINQIELEALLPTSVGDGSIQAVAMLPDDWENKYGMNETSEDISVLDEVNINGETFKKYHTTINIGDTTEARTIALSLVGNQLNLTDAIYIDNIKLNNAYIETPADPLLVDDFEGYLGDDSLLDNAFSSNGDKVTLHHSSENKKEGEYGLAYNFTIAGMGYAGRQTPLANADWSETNAFQFWLQHDSYPNDLTIQIQIGGVSFEAYHDLDEPSEGIVTIPFTEFAPASWENKPGVIVDKGKLKNVTQFAIYTGGDEGEGTLYFDDMRAVYDEAQPEVPNAEEKPAEEERDPVLFDFEDGEVAWNITSGNAEEPSIVENGINGSSLKTTLDLTSDQSITLSTTSITDLADSEILSAKVHLSDGQAQAKFFVKTGDNWAWADGGVIDLNSGEVTTLLLDLTSIENLDNVREIGLELIPVAGDTTATILLDDVLLTDDSETPDPEPAEDNDTIDNKEMFTKEENHYLFDLTKEKVEITKEVIEQIEDDATIQLHYKNTTVTIPVQLLQPYNKNITFVFNSVSDEMKEKRNDVLSDLFDFQLFAGEQKITEFEQPLTISFTLDNDQKFDANKLQVILVDENGELATDQRFDVSWDEETNSASTDLTHFSIYGVFEYTEEKSEESEEDPSSDTEQDNQDSKNKESDESPSSDDSSTNQKNESENNSGTNNTESNSNQSESLPDTATNTANWLLAGLLLTLSGIVAFVMARRNKVQ</sequence>
<evidence type="ECO:0000256" key="5">
    <source>
        <dbReference type="SAM" id="MobiDB-lite"/>
    </source>
</evidence>
<dbReference type="SUPFAM" id="SSF49785">
    <property type="entry name" value="Galactose-binding domain-like"/>
    <property type="match status" value="3"/>
</dbReference>
<keyword evidence="3 4" id="KW-0326">Glycosidase</keyword>
<comment type="similarity">
    <text evidence="1 4">Belongs to the glycosyl hydrolase 26 family.</text>
</comment>
<feature type="compositionally biased region" description="Low complexity" evidence="5">
    <location>
        <begin position="1245"/>
        <end position="1265"/>
    </location>
</feature>
<keyword evidence="6" id="KW-0812">Transmembrane</keyword>
<feature type="active site" description="Proton donor" evidence="4">
    <location>
        <position position="209"/>
    </location>
</feature>
<dbReference type="Gene3D" id="2.60.120.260">
    <property type="entry name" value="Galactose-binding domain-like"/>
    <property type="match status" value="2"/>
</dbReference>
<evidence type="ECO:0000256" key="3">
    <source>
        <dbReference type="ARBA" id="ARBA00023295"/>
    </source>
</evidence>
<dbReference type="GO" id="GO:0006080">
    <property type="term" value="P:substituted mannan metabolic process"/>
    <property type="evidence" value="ECO:0007669"/>
    <property type="project" value="InterPro"/>
</dbReference>
<feature type="compositionally biased region" description="Acidic residues" evidence="5">
    <location>
        <begin position="1203"/>
        <end position="1219"/>
    </location>
</feature>
<gene>
    <name evidence="8" type="ORF">GI584_18095</name>
</gene>
<evidence type="ECO:0000313" key="9">
    <source>
        <dbReference type="Proteomes" id="UP000339690"/>
    </source>
</evidence>
<dbReference type="Pfam" id="PF03425">
    <property type="entry name" value="CBM_11"/>
    <property type="match status" value="1"/>
</dbReference>
<dbReference type="KEGG" id="grc:GI584_18095"/>
<dbReference type="InterPro" id="IPR000805">
    <property type="entry name" value="Glyco_hydro_26"/>
</dbReference>
<dbReference type="RefSeq" id="WP_153792094.1">
    <property type="nucleotide sequence ID" value="NZ_CP045915.1"/>
</dbReference>
<dbReference type="Gene3D" id="2.60.120.430">
    <property type="entry name" value="Galactose-binding lectin"/>
    <property type="match status" value="1"/>
</dbReference>
<proteinExistence type="inferred from homology"/>
<dbReference type="InterPro" id="IPR049475">
    <property type="entry name" value="Mann_GBD_bact"/>
</dbReference>
<name>A0A5Q2TST9_9BACI</name>
<organism evidence="8 9">
    <name type="scientific">Gracilibacillus salitolerans</name>
    <dbReference type="NCBI Taxonomy" id="2663022"/>
    <lineage>
        <taxon>Bacteria</taxon>
        <taxon>Bacillati</taxon>
        <taxon>Bacillota</taxon>
        <taxon>Bacilli</taxon>
        <taxon>Bacillales</taxon>
        <taxon>Bacillaceae</taxon>
        <taxon>Gracilibacillus</taxon>
    </lineage>
</organism>
<dbReference type="GO" id="GO:0016985">
    <property type="term" value="F:mannan endo-1,4-beta-mannosidase activity"/>
    <property type="evidence" value="ECO:0007669"/>
    <property type="project" value="InterPro"/>
</dbReference>
<dbReference type="Proteomes" id="UP000339690">
    <property type="component" value="Chromosome"/>
</dbReference>
<dbReference type="Gene3D" id="3.20.20.80">
    <property type="entry name" value="Glycosidases"/>
    <property type="match status" value="1"/>
</dbReference>
<dbReference type="InterPro" id="IPR008979">
    <property type="entry name" value="Galactose-bd-like_sf"/>
</dbReference>
<dbReference type="InterPro" id="IPR015295">
    <property type="entry name" value="CBM27"/>
</dbReference>
<dbReference type="InterPro" id="IPR022790">
    <property type="entry name" value="GH26_dom"/>
</dbReference>
<evidence type="ECO:0000256" key="4">
    <source>
        <dbReference type="PROSITE-ProRule" id="PRU01100"/>
    </source>
</evidence>
<keyword evidence="6" id="KW-0472">Membrane</keyword>
<accession>A0A5Q2TST9</accession>
<feature type="transmembrane region" description="Helical" evidence="6">
    <location>
        <begin position="1273"/>
        <end position="1291"/>
    </location>
</feature>
<dbReference type="PANTHER" id="PTHR40079">
    <property type="entry name" value="MANNAN ENDO-1,4-BETA-MANNOSIDASE E-RELATED"/>
    <property type="match status" value="1"/>
</dbReference>
<dbReference type="GO" id="GO:0008810">
    <property type="term" value="F:cellulase activity"/>
    <property type="evidence" value="ECO:0007669"/>
    <property type="project" value="InterPro"/>
</dbReference>
<dbReference type="SUPFAM" id="SSF51445">
    <property type="entry name" value="(Trans)glycosidases"/>
    <property type="match status" value="1"/>
</dbReference>
<evidence type="ECO:0000259" key="7">
    <source>
        <dbReference type="PROSITE" id="PS51764"/>
    </source>
</evidence>
<keyword evidence="6" id="KW-1133">Transmembrane helix</keyword>
<evidence type="ECO:0000256" key="2">
    <source>
        <dbReference type="ARBA" id="ARBA00022801"/>
    </source>
</evidence>
<dbReference type="PROSITE" id="PS51764">
    <property type="entry name" value="GH26"/>
    <property type="match status" value="1"/>
</dbReference>
<dbReference type="GO" id="GO:0030245">
    <property type="term" value="P:cellulose catabolic process"/>
    <property type="evidence" value="ECO:0007669"/>
    <property type="project" value="InterPro"/>
</dbReference>
<dbReference type="Gene3D" id="2.60.40.10">
    <property type="entry name" value="Immunoglobulins"/>
    <property type="match status" value="1"/>
</dbReference>
<dbReference type="InterPro" id="IPR005087">
    <property type="entry name" value="CBM11"/>
</dbReference>
<dbReference type="Pfam" id="PF21253">
    <property type="entry name" value="Mann_GBD_bact"/>
    <property type="match status" value="1"/>
</dbReference>
<dbReference type="InterPro" id="IPR013783">
    <property type="entry name" value="Ig-like_fold"/>
</dbReference>
<dbReference type="EMBL" id="CP045915">
    <property type="protein sequence ID" value="QGH35848.1"/>
    <property type="molecule type" value="Genomic_DNA"/>
</dbReference>
<evidence type="ECO:0000313" key="8">
    <source>
        <dbReference type="EMBL" id="QGH35848.1"/>
    </source>
</evidence>
<feature type="domain" description="GH26" evidence="7">
    <location>
        <begin position="46"/>
        <end position="402"/>
    </location>
</feature>
<evidence type="ECO:0000256" key="1">
    <source>
        <dbReference type="ARBA" id="ARBA00007754"/>
    </source>
</evidence>
<protein>
    <submittedName>
        <fullName evidence="8">Peptidase</fullName>
    </submittedName>
</protein>
<dbReference type="PANTHER" id="PTHR40079:SF4">
    <property type="entry name" value="GH26 DOMAIN-CONTAINING PROTEIN-RELATED"/>
    <property type="match status" value="1"/>
</dbReference>
<keyword evidence="9" id="KW-1185">Reference proteome</keyword>
<dbReference type="InterPro" id="IPR017853">
    <property type="entry name" value="GH"/>
</dbReference>
<dbReference type="Pfam" id="PF02156">
    <property type="entry name" value="Glyco_hydro_26"/>
    <property type="match status" value="1"/>
</dbReference>
<dbReference type="PRINTS" id="PR00739">
    <property type="entry name" value="GLHYDRLASE26"/>
</dbReference>
<reference evidence="8 9" key="1">
    <citation type="submission" date="2019-11" db="EMBL/GenBank/DDBJ databases">
        <title>Gracilibacillus salitolerans sp. nov., a moderate halophile isolated from a saline soil in northwest China.</title>
        <authorList>
            <person name="Gan L."/>
        </authorList>
    </citation>
    <scope>NUCLEOTIDE SEQUENCE [LARGE SCALE GENOMIC DNA]</scope>
    <source>
        <strain evidence="8 9">SCU50</strain>
    </source>
</reference>
<feature type="active site" description="Nucleophile" evidence="4">
    <location>
        <position position="319"/>
    </location>
</feature>
<evidence type="ECO:0000256" key="6">
    <source>
        <dbReference type="SAM" id="Phobius"/>
    </source>
</evidence>